<feature type="compositionally biased region" description="Basic residues" evidence="1">
    <location>
        <begin position="274"/>
        <end position="284"/>
    </location>
</feature>
<feature type="compositionally biased region" description="Low complexity" evidence="1">
    <location>
        <begin position="189"/>
        <end position="208"/>
    </location>
</feature>
<feature type="compositionally biased region" description="Basic residues" evidence="1">
    <location>
        <begin position="17"/>
        <end position="30"/>
    </location>
</feature>
<feature type="region of interest" description="Disordered" evidence="1">
    <location>
        <begin position="1"/>
        <end position="110"/>
    </location>
</feature>
<sequence>MKGAKVKKSPAVLGLSKKSKDKIKSKKKSKLPLSTSLKNVLRKHLGDEGTEPDKSILKTNVKIVDKNVKSEPKSPKNNKRDAGFKKRKDGKNKKGEKKTSPVESSKESKPIVIQKVDYIDSEKVGPAVEALFNHCKSKNKKALFKSEGTPIFVQFETVAIPKHPKTTLRFVLPHSPHSSVSNKKKVKNVKNQTNNRKQQNQQQQGKNKPNNKRKQSAEPESQGGKKQKASATPKKQGGDKKKQAGDKKKQGKKDTPLRQTGGVVQKSVQDPVVQKKKKKAKKGSKAPNFIPL</sequence>
<accession>A0A3Q0IYT4</accession>
<keyword evidence="2" id="KW-1185">Reference proteome</keyword>
<feature type="compositionally biased region" description="Basic and acidic residues" evidence="1">
    <location>
        <begin position="97"/>
        <end position="109"/>
    </location>
</feature>
<feature type="compositionally biased region" description="Low complexity" evidence="1">
    <location>
        <begin position="262"/>
        <end position="272"/>
    </location>
</feature>
<dbReference type="AlphaFoldDB" id="A0A3Q0IYT4"/>
<gene>
    <name evidence="3" type="primary">LOC103512010</name>
</gene>
<dbReference type="GeneID" id="103512010"/>
<dbReference type="KEGG" id="dci:103512010"/>
<dbReference type="PaxDb" id="121845-A0A3Q0IYT4"/>
<feature type="compositionally biased region" description="Basic residues" evidence="1">
    <location>
        <begin position="85"/>
        <end position="96"/>
    </location>
</feature>
<organism evidence="2 3">
    <name type="scientific">Diaphorina citri</name>
    <name type="common">Asian citrus psyllid</name>
    <dbReference type="NCBI Taxonomy" id="121845"/>
    <lineage>
        <taxon>Eukaryota</taxon>
        <taxon>Metazoa</taxon>
        <taxon>Ecdysozoa</taxon>
        <taxon>Arthropoda</taxon>
        <taxon>Hexapoda</taxon>
        <taxon>Insecta</taxon>
        <taxon>Pterygota</taxon>
        <taxon>Neoptera</taxon>
        <taxon>Paraneoptera</taxon>
        <taxon>Hemiptera</taxon>
        <taxon>Sternorrhyncha</taxon>
        <taxon>Psylloidea</taxon>
        <taxon>Psyllidae</taxon>
        <taxon>Diaphorininae</taxon>
        <taxon>Diaphorina</taxon>
    </lineage>
</organism>
<feature type="compositionally biased region" description="Basic and acidic residues" evidence="1">
    <location>
        <begin position="63"/>
        <end position="84"/>
    </location>
</feature>
<protein>
    <submittedName>
        <fullName evidence="3">Uncharacterized protein LOC103512010</fullName>
    </submittedName>
</protein>
<dbReference type="Proteomes" id="UP000079169">
    <property type="component" value="Unplaced"/>
</dbReference>
<reference evidence="3" key="1">
    <citation type="submission" date="2025-08" db="UniProtKB">
        <authorList>
            <consortium name="RefSeq"/>
        </authorList>
    </citation>
    <scope>IDENTIFICATION</scope>
</reference>
<evidence type="ECO:0000313" key="2">
    <source>
        <dbReference type="Proteomes" id="UP000079169"/>
    </source>
</evidence>
<evidence type="ECO:0000256" key="1">
    <source>
        <dbReference type="SAM" id="MobiDB-lite"/>
    </source>
</evidence>
<dbReference type="RefSeq" id="XP_026681406.1">
    <property type="nucleotide sequence ID" value="XM_026825605.1"/>
</dbReference>
<feature type="region of interest" description="Disordered" evidence="1">
    <location>
        <begin position="168"/>
        <end position="292"/>
    </location>
</feature>
<feature type="compositionally biased region" description="Basic and acidic residues" evidence="1">
    <location>
        <begin position="44"/>
        <end position="56"/>
    </location>
</feature>
<feature type="compositionally biased region" description="Basic and acidic residues" evidence="1">
    <location>
        <begin position="236"/>
        <end position="256"/>
    </location>
</feature>
<name>A0A3Q0IYT4_DIACI</name>
<proteinExistence type="predicted"/>
<evidence type="ECO:0000313" key="3">
    <source>
        <dbReference type="RefSeq" id="XP_026681406.1"/>
    </source>
</evidence>